<dbReference type="InterPro" id="IPR017871">
    <property type="entry name" value="ABC_transporter-like_CS"/>
</dbReference>
<evidence type="ECO:0000313" key="6">
    <source>
        <dbReference type="EMBL" id="MBC8361800.1"/>
    </source>
</evidence>
<feature type="coiled-coil region" evidence="3">
    <location>
        <begin position="530"/>
        <end position="597"/>
    </location>
</feature>
<dbReference type="InterPro" id="IPR051309">
    <property type="entry name" value="ABCF_ATPase"/>
</dbReference>
<dbReference type="GO" id="GO:0016887">
    <property type="term" value="F:ATP hydrolysis activity"/>
    <property type="evidence" value="ECO:0007669"/>
    <property type="project" value="InterPro"/>
</dbReference>
<evidence type="ECO:0000256" key="4">
    <source>
        <dbReference type="SAM" id="MobiDB-lite"/>
    </source>
</evidence>
<dbReference type="SMART" id="SM00382">
    <property type="entry name" value="AAA"/>
    <property type="match status" value="2"/>
</dbReference>
<dbReference type="Gene3D" id="3.40.50.300">
    <property type="entry name" value="P-loop containing nucleotide triphosphate hydrolases"/>
    <property type="match status" value="2"/>
</dbReference>
<keyword evidence="1" id="KW-0547">Nucleotide-binding</keyword>
<name>A0A8J6NN39_9BACT</name>
<dbReference type="Gene3D" id="1.10.287.380">
    <property type="entry name" value="Valyl-tRNA synthetase, C-terminal domain"/>
    <property type="match status" value="1"/>
</dbReference>
<feature type="domain" description="ABC transporter" evidence="5">
    <location>
        <begin position="7"/>
        <end position="222"/>
    </location>
</feature>
<evidence type="ECO:0000256" key="2">
    <source>
        <dbReference type="ARBA" id="ARBA00022840"/>
    </source>
</evidence>
<dbReference type="InterPro" id="IPR003439">
    <property type="entry name" value="ABC_transporter-like_ATP-bd"/>
</dbReference>
<evidence type="ECO:0000256" key="1">
    <source>
        <dbReference type="ARBA" id="ARBA00022741"/>
    </source>
</evidence>
<dbReference type="GO" id="GO:0005524">
    <property type="term" value="F:ATP binding"/>
    <property type="evidence" value="ECO:0007669"/>
    <property type="project" value="UniProtKB-KW"/>
</dbReference>
<dbReference type="PANTHER" id="PTHR42855">
    <property type="entry name" value="ABC TRANSPORTER ATP-BINDING SUBUNIT"/>
    <property type="match status" value="1"/>
</dbReference>
<dbReference type="InterPro" id="IPR032524">
    <property type="entry name" value="ABC_tran_C"/>
</dbReference>
<dbReference type="PROSITE" id="PS00211">
    <property type="entry name" value="ABC_TRANSPORTER_1"/>
    <property type="match status" value="2"/>
</dbReference>
<dbReference type="GO" id="GO:0003677">
    <property type="term" value="F:DNA binding"/>
    <property type="evidence" value="ECO:0007669"/>
    <property type="project" value="InterPro"/>
</dbReference>
<dbReference type="EMBL" id="JACNJH010000153">
    <property type="protein sequence ID" value="MBC8361800.1"/>
    <property type="molecule type" value="Genomic_DNA"/>
</dbReference>
<dbReference type="PANTHER" id="PTHR42855:SF1">
    <property type="entry name" value="ABC TRANSPORTER DOMAIN-CONTAINING PROTEIN"/>
    <property type="match status" value="1"/>
</dbReference>
<dbReference type="AlphaFoldDB" id="A0A8J6NN39"/>
<evidence type="ECO:0000256" key="3">
    <source>
        <dbReference type="SAM" id="Coils"/>
    </source>
</evidence>
<dbReference type="InterPro" id="IPR003593">
    <property type="entry name" value="AAA+_ATPase"/>
</dbReference>
<dbReference type="Proteomes" id="UP000603434">
    <property type="component" value="Unassembled WGS sequence"/>
</dbReference>
<keyword evidence="3" id="KW-0175">Coiled coil</keyword>
<feature type="compositionally biased region" description="Polar residues" evidence="4">
    <location>
        <begin position="510"/>
        <end position="522"/>
    </location>
</feature>
<feature type="region of interest" description="Disordered" evidence="4">
    <location>
        <begin position="509"/>
        <end position="529"/>
    </location>
</feature>
<dbReference type="PROSITE" id="PS50893">
    <property type="entry name" value="ABC_TRANSPORTER_2"/>
    <property type="match status" value="2"/>
</dbReference>
<organism evidence="6 7">
    <name type="scientific">Candidatus Desulfatibia profunda</name>
    <dbReference type="NCBI Taxonomy" id="2841695"/>
    <lineage>
        <taxon>Bacteria</taxon>
        <taxon>Pseudomonadati</taxon>
        <taxon>Thermodesulfobacteriota</taxon>
        <taxon>Desulfobacteria</taxon>
        <taxon>Desulfobacterales</taxon>
        <taxon>Desulfobacterales incertae sedis</taxon>
        <taxon>Candidatus Desulfatibia</taxon>
    </lineage>
</organism>
<dbReference type="InterPro" id="IPR037118">
    <property type="entry name" value="Val-tRNA_synth_C_sf"/>
</dbReference>
<accession>A0A8J6NN39</accession>
<evidence type="ECO:0000259" key="5">
    <source>
        <dbReference type="PROSITE" id="PS50893"/>
    </source>
</evidence>
<sequence>MTPSLLISTHFTSKSYGAQPLFTDISLQVFDHERLGLIGPNGAGKSTFLKILADMEPADSGDISRKRNIHMIYLPQDDVLGPEKTIEETLFHAIPKELEAWQVSKRRQEIMSLIGVDNTRQKVKTLSGGWRKRLAIGQALFQKPELLLMDEPTNHLDLEGILWLEKLLKDAPFAFVLVSHDRFFLENTTNRIVELNQGYPEGFFKVEGNYSAFVEKREKYIHELAKLETVLSNKVRREIEWLRRGPKARTTKARYRIDKAYQLQENLEAVKGRNAQNRSVDIAFDTTHRKTKKLLDAQNLRKTLGGKLLFGNLSLKLTPGIRIGVMGKNGTGKSTLIQILNGNLAPDAGSVKVAEGLQVLTFDQKRELSEGSQSLRQALSPEGDTVIYQGRALHVIAWAKRFLFQKDQLDMPVSGLSGGEKARVLIADLMLQPADILLLDEPANDLDIPTLEVLEESLEEFPGAIVLITHDRFLMERLCDLLLYLDGDGGAEYFADYDQWLQYRKDRLPATSQSGETSQSPPNKKPRKLAYEERKELNRIEKQIEKAEGIADNLQRQLHDPGIMCDADRLAQRYAEHQEAQKKVEQLYERWEELEALSRG</sequence>
<proteinExistence type="predicted"/>
<keyword evidence="2 6" id="KW-0067">ATP-binding</keyword>
<dbReference type="CDD" id="cd03221">
    <property type="entry name" value="ABCF_EF-3"/>
    <property type="match status" value="2"/>
</dbReference>
<dbReference type="InterPro" id="IPR027417">
    <property type="entry name" value="P-loop_NTPase"/>
</dbReference>
<dbReference type="SUPFAM" id="SSF52540">
    <property type="entry name" value="P-loop containing nucleoside triphosphate hydrolases"/>
    <property type="match status" value="2"/>
</dbReference>
<protein>
    <submittedName>
        <fullName evidence="6">ABC-F family ATP-binding cassette domain-containing protein</fullName>
    </submittedName>
</protein>
<dbReference type="Pfam" id="PF00005">
    <property type="entry name" value="ABC_tran"/>
    <property type="match status" value="2"/>
</dbReference>
<feature type="domain" description="ABC transporter" evidence="5">
    <location>
        <begin position="295"/>
        <end position="512"/>
    </location>
</feature>
<dbReference type="Pfam" id="PF16326">
    <property type="entry name" value="ABC_tran_CTD"/>
    <property type="match status" value="1"/>
</dbReference>
<comment type="caution">
    <text evidence="6">The sequence shown here is derived from an EMBL/GenBank/DDBJ whole genome shotgun (WGS) entry which is preliminary data.</text>
</comment>
<reference evidence="6 7" key="1">
    <citation type="submission" date="2020-08" db="EMBL/GenBank/DDBJ databases">
        <title>Bridging the membrane lipid divide: bacteria of the FCB group superphylum have the potential to synthesize archaeal ether lipids.</title>
        <authorList>
            <person name="Villanueva L."/>
            <person name="Von Meijenfeldt F.A.B."/>
            <person name="Westbye A.B."/>
            <person name="Yadav S."/>
            <person name="Hopmans E.C."/>
            <person name="Dutilh B.E."/>
            <person name="Sinninghe Damste J.S."/>
        </authorList>
    </citation>
    <scope>NUCLEOTIDE SEQUENCE [LARGE SCALE GENOMIC DNA]</scope>
    <source>
        <strain evidence="6">NIOZ-UU30</strain>
    </source>
</reference>
<evidence type="ECO:0000313" key="7">
    <source>
        <dbReference type="Proteomes" id="UP000603434"/>
    </source>
</evidence>
<gene>
    <name evidence="6" type="ORF">H8E23_10410</name>
</gene>